<comment type="caution">
    <text evidence="9">Lacks conserved residue(s) required for the propagation of feature annotation.</text>
</comment>
<evidence type="ECO:0000256" key="7">
    <source>
        <dbReference type="ARBA" id="ARBA00023229"/>
    </source>
</evidence>
<dbReference type="RefSeq" id="WP_154545317.1">
    <property type="nucleotide sequence ID" value="NZ_VULO01000009.1"/>
</dbReference>
<evidence type="ECO:0000256" key="4">
    <source>
        <dbReference type="ARBA" id="ARBA00022857"/>
    </source>
</evidence>
<keyword evidence="9" id="KW-0460">Magnesium</keyword>
<feature type="binding site" evidence="9">
    <location>
        <position position="13"/>
    </location>
    <ligand>
        <name>NADPH</name>
        <dbReference type="ChEBI" id="CHEBI:57783"/>
    </ligand>
</feature>
<feature type="domain" description="1-deoxy-D-xylulose 5-phosphate reductoisomerase N-terminal" evidence="10">
    <location>
        <begin position="5"/>
        <end position="119"/>
    </location>
</feature>
<feature type="binding site" evidence="9">
    <location>
        <position position="136"/>
    </location>
    <ligand>
        <name>Mn(2+)</name>
        <dbReference type="ChEBI" id="CHEBI:29035"/>
    </ligand>
</feature>
<feature type="binding site" evidence="9">
    <location>
        <position position="137"/>
    </location>
    <ligand>
        <name>1-deoxy-D-xylulose 5-phosphate</name>
        <dbReference type="ChEBI" id="CHEBI:57792"/>
    </ligand>
</feature>
<dbReference type="Pfam" id="PF08436">
    <property type="entry name" value="DXP_redisom_C"/>
    <property type="match status" value="1"/>
</dbReference>
<evidence type="ECO:0000256" key="5">
    <source>
        <dbReference type="ARBA" id="ARBA00023002"/>
    </source>
</evidence>
<evidence type="ECO:0000259" key="12">
    <source>
        <dbReference type="Pfam" id="PF13288"/>
    </source>
</evidence>
<dbReference type="GO" id="GO:0030604">
    <property type="term" value="F:1-deoxy-D-xylulose-5-phosphate reductoisomerase activity"/>
    <property type="evidence" value="ECO:0007669"/>
    <property type="project" value="UniProtKB-UniRule"/>
</dbReference>
<dbReference type="GO" id="GO:0070402">
    <property type="term" value="F:NADPH binding"/>
    <property type="evidence" value="ECO:0007669"/>
    <property type="project" value="InterPro"/>
</dbReference>
<dbReference type="AlphaFoldDB" id="A0A6N7VSD9"/>
<evidence type="ECO:0000256" key="2">
    <source>
        <dbReference type="ARBA" id="ARBA00006825"/>
    </source>
</evidence>
<evidence type="ECO:0000256" key="1">
    <source>
        <dbReference type="ARBA" id="ARBA00005094"/>
    </source>
</evidence>
<dbReference type="PANTHER" id="PTHR30525:SF0">
    <property type="entry name" value="1-DEOXY-D-XYLULOSE 5-PHOSPHATE REDUCTOISOMERASE, CHLOROPLASTIC"/>
    <property type="match status" value="1"/>
</dbReference>
<protein>
    <recommendedName>
        <fullName evidence="9">1-deoxy-D-xylulose 5-phosphate reductoisomerase</fullName>
        <shortName evidence="9">DXP reductoisomerase</shortName>
        <ecNumber evidence="9">1.1.1.267</ecNumber>
    </recommendedName>
    <alternativeName>
        <fullName evidence="9">1-deoxyxylulose-5-phosphate reductoisomerase</fullName>
    </alternativeName>
    <alternativeName>
        <fullName evidence="9">2-C-methyl-D-erythritol 4-phosphate synthase</fullName>
    </alternativeName>
</protein>
<feature type="binding site" evidence="9">
    <location>
        <position position="37"/>
    </location>
    <ligand>
        <name>NADPH</name>
        <dbReference type="ChEBI" id="CHEBI:57783"/>
    </ligand>
</feature>
<feature type="domain" description="DXP reductoisomerase C-terminal" evidence="12">
    <location>
        <begin position="260"/>
        <end position="374"/>
    </location>
</feature>
<dbReference type="HAMAP" id="MF_00183">
    <property type="entry name" value="DXP_reductoisom"/>
    <property type="match status" value="1"/>
</dbReference>
<feature type="binding site" evidence="9">
    <location>
        <position position="216"/>
    </location>
    <ligand>
        <name>1-deoxy-D-xylulose 5-phosphate</name>
        <dbReference type="ChEBI" id="CHEBI:57792"/>
    </ligand>
</feature>
<dbReference type="Gene3D" id="1.10.1740.10">
    <property type="match status" value="1"/>
</dbReference>
<dbReference type="NCBIfam" id="TIGR00243">
    <property type="entry name" value="Dxr"/>
    <property type="match status" value="1"/>
</dbReference>
<feature type="binding site" evidence="9">
    <location>
        <position position="197"/>
    </location>
    <ligand>
        <name>1-deoxy-D-xylulose 5-phosphate</name>
        <dbReference type="ChEBI" id="CHEBI:57792"/>
    </ligand>
</feature>
<feature type="binding site" evidence="9">
    <location>
        <position position="210"/>
    </location>
    <ligand>
        <name>1-deoxy-D-xylulose 5-phosphate</name>
        <dbReference type="ChEBI" id="CHEBI:57792"/>
    </ligand>
</feature>
<evidence type="ECO:0000259" key="10">
    <source>
        <dbReference type="Pfam" id="PF02670"/>
    </source>
</evidence>
<evidence type="ECO:0000256" key="9">
    <source>
        <dbReference type="HAMAP-Rule" id="MF_00183"/>
    </source>
</evidence>
<evidence type="ECO:0000259" key="11">
    <source>
        <dbReference type="Pfam" id="PF08436"/>
    </source>
</evidence>
<keyword evidence="14" id="KW-1185">Reference proteome</keyword>
<feature type="binding site" evidence="9">
    <location>
        <position position="203"/>
    </location>
    <ligand>
        <name>NADPH</name>
        <dbReference type="ChEBI" id="CHEBI:57783"/>
    </ligand>
</feature>
<dbReference type="EMBL" id="VULO01000009">
    <property type="protein sequence ID" value="MSS84694.1"/>
    <property type="molecule type" value="Genomic_DNA"/>
</dbReference>
<dbReference type="Proteomes" id="UP000470875">
    <property type="component" value="Unassembled WGS sequence"/>
</dbReference>
<evidence type="ECO:0000313" key="13">
    <source>
        <dbReference type="EMBL" id="MSS84694.1"/>
    </source>
</evidence>
<sequence length="381" mass="40404">MTTQVIILGSTGSIGTQALDVIRAHPDLFDVVGLAAGGGQEELFLQQIREFSPRMVATSRPIQNLPSGQSAVEELAGSFPDATVLNAVAGGVGLVSTLRALEAGATVALANKESLVVGGRLVKDAMQRPGQVIPVDSEHSAIAQALLAGTHEKGMVSPVVTGKSDLREIVLTASGGPFRGKKTSELRDVTAKQALAHPTWNMGPVVTINSSTLMNKGLELIEAALLFDVAPDSITPVIHPQSVVHSMVTWNDGSTIAQASYPDMKVPIALGLQWPTHIPHVGAPLRWREAQNWEFEPVDHEVFPALRLAAEALKSSATHPSVMNAANEVCVDAFLHGRLGWLQMMDVVSRVLSEHVGIENPDVDAVLDAQEWAAARAGELL</sequence>
<gene>
    <name evidence="9" type="primary">dxr</name>
    <name evidence="13" type="ORF">FYJ24_07950</name>
</gene>
<organism evidence="13 14">
    <name type="scientific">Scrofimicrobium canadense</name>
    <dbReference type="NCBI Taxonomy" id="2652290"/>
    <lineage>
        <taxon>Bacteria</taxon>
        <taxon>Bacillati</taxon>
        <taxon>Actinomycetota</taxon>
        <taxon>Actinomycetes</taxon>
        <taxon>Actinomycetales</taxon>
        <taxon>Actinomycetaceae</taxon>
        <taxon>Scrofimicrobium</taxon>
    </lineage>
</organism>
<evidence type="ECO:0000313" key="14">
    <source>
        <dbReference type="Proteomes" id="UP000470875"/>
    </source>
</evidence>
<feature type="domain" description="1-deoxy-D-xylulose 5-phosphate reductoisomerase C-terminal" evidence="11">
    <location>
        <begin position="132"/>
        <end position="227"/>
    </location>
</feature>
<accession>A0A6N7VSD9</accession>
<dbReference type="SUPFAM" id="SSF51735">
    <property type="entry name" value="NAD(P)-binding Rossmann-fold domains"/>
    <property type="match status" value="1"/>
</dbReference>
<dbReference type="EC" id="1.1.1.267" evidence="9"/>
<feature type="binding site" evidence="9">
    <location>
        <position position="12"/>
    </location>
    <ligand>
        <name>NADPH</name>
        <dbReference type="ChEBI" id="CHEBI:57783"/>
    </ligand>
</feature>
<dbReference type="GO" id="GO:0051484">
    <property type="term" value="P:isopentenyl diphosphate biosynthetic process, methylerythritol 4-phosphate pathway involved in terpenoid biosynthetic process"/>
    <property type="evidence" value="ECO:0007669"/>
    <property type="project" value="TreeGrafter"/>
</dbReference>
<evidence type="ECO:0000256" key="3">
    <source>
        <dbReference type="ARBA" id="ARBA00022723"/>
    </source>
</evidence>
<dbReference type="InterPro" id="IPR036291">
    <property type="entry name" value="NAD(P)-bd_dom_sf"/>
</dbReference>
<dbReference type="InterPro" id="IPR036169">
    <property type="entry name" value="DXPR_C_sf"/>
</dbReference>
<feature type="binding site" evidence="9">
    <location>
        <position position="219"/>
    </location>
    <ligand>
        <name>1-deoxy-D-xylulose 5-phosphate</name>
        <dbReference type="ChEBI" id="CHEBI:57792"/>
    </ligand>
</feature>
<reference evidence="13 14" key="1">
    <citation type="submission" date="2019-08" db="EMBL/GenBank/DDBJ databases">
        <title>In-depth cultivation of the pig gut microbiome towards novel bacterial diversity and tailored functional studies.</title>
        <authorList>
            <person name="Wylensek D."/>
            <person name="Hitch T.C.A."/>
            <person name="Clavel T."/>
        </authorList>
    </citation>
    <scope>NUCLEOTIDE SEQUENCE [LARGE SCALE GENOMIC DNA]</scope>
    <source>
        <strain evidence="13 14">WB03_NA08</strain>
    </source>
</reference>
<dbReference type="GO" id="GO:0030145">
    <property type="term" value="F:manganese ion binding"/>
    <property type="evidence" value="ECO:0007669"/>
    <property type="project" value="TreeGrafter"/>
</dbReference>
<feature type="binding site" evidence="9">
    <location>
        <position position="138"/>
    </location>
    <ligand>
        <name>Mn(2+)</name>
        <dbReference type="ChEBI" id="CHEBI:29035"/>
    </ligand>
</feature>
<feature type="binding site" evidence="9">
    <location>
        <position position="113"/>
    </location>
    <ligand>
        <name>NADPH</name>
        <dbReference type="ChEBI" id="CHEBI:57783"/>
    </ligand>
</feature>
<feature type="binding site" evidence="9">
    <location>
        <position position="111"/>
    </location>
    <ligand>
        <name>NADPH</name>
        <dbReference type="ChEBI" id="CHEBI:57783"/>
    </ligand>
</feature>
<dbReference type="InterPro" id="IPR013644">
    <property type="entry name" value="DXP_reductoisomerase_C"/>
</dbReference>
<name>A0A6N7VSD9_9ACTO</name>
<feature type="binding site" evidence="9">
    <location>
        <position position="138"/>
    </location>
    <ligand>
        <name>1-deoxy-D-xylulose 5-phosphate</name>
        <dbReference type="ChEBI" id="CHEBI:57792"/>
    </ligand>
</feature>
<dbReference type="InterPro" id="IPR003821">
    <property type="entry name" value="DXP_reductoisomerase"/>
</dbReference>
<dbReference type="SUPFAM" id="SSF69055">
    <property type="entry name" value="1-deoxy-D-xylulose-5-phosphate reductoisomerase, C-terminal domain"/>
    <property type="match status" value="1"/>
</dbReference>
<comment type="caution">
    <text evidence="13">The sequence shown here is derived from an EMBL/GenBank/DDBJ whole genome shotgun (WGS) entry which is preliminary data.</text>
</comment>
<feature type="binding site" evidence="9">
    <location>
        <position position="174"/>
    </location>
    <ligand>
        <name>1-deoxy-D-xylulose 5-phosphate</name>
        <dbReference type="ChEBI" id="CHEBI:57792"/>
    </ligand>
</feature>
<keyword evidence="6 9" id="KW-0464">Manganese</keyword>
<dbReference type="Pfam" id="PF13288">
    <property type="entry name" value="DXPR_C"/>
    <property type="match status" value="1"/>
</dbReference>
<dbReference type="PANTHER" id="PTHR30525">
    <property type="entry name" value="1-DEOXY-D-XYLULOSE 5-PHOSPHATE REDUCTOISOMERASE"/>
    <property type="match status" value="1"/>
</dbReference>
<dbReference type="InterPro" id="IPR026877">
    <property type="entry name" value="DXPR_C"/>
</dbReference>
<keyword evidence="5 9" id="KW-0560">Oxidoreductase</keyword>
<keyword evidence="7 9" id="KW-0414">Isoprene biosynthesis</keyword>
<evidence type="ECO:0000256" key="8">
    <source>
        <dbReference type="ARBA" id="ARBA00048543"/>
    </source>
</evidence>
<dbReference type="Gene3D" id="3.40.50.720">
    <property type="entry name" value="NAD(P)-binding Rossmann-like Domain"/>
    <property type="match status" value="1"/>
</dbReference>
<comment type="similarity">
    <text evidence="2 9">Belongs to the DXR family.</text>
</comment>
<feature type="binding site" evidence="9">
    <location>
        <position position="11"/>
    </location>
    <ligand>
        <name>NADPH</name>
        <dbReference type="ChEBI" id="CHEBI:57783"/>
    </ligand>
</feature>
<proteinExistence type="inferred from homology"/>
<dbReference type="GO" id="GO:0016853">
    <property type="term" value="F:isomerase activity"/>
    <property type="evidence" value="ECO:0007669"/>
    <property type="project" value="UniProtKB-KW"/>
</dbReference>
<feature type="binding site" evidence="9">
    <location>
        <position position="14"/>
    </location>
    <ligand>
        <name>NADPH</name>
        <dbReference type="ChEBI" id="CHEBI:57783"/>
    </ligand>
</feature>
<dbReference type="SUPFAM" id="SSF55347">
    <property type="entry name" value="Glyceraldehyde-3-phosphate dehydrogenase-like, C-terminal domain"/>
    <property type="match status" value="1"/>
</dbReference>
<comment type="function">
    <text evidence="9">Catalyzes the NADPH-dependent rearrangement and reduction of 1-deoxy-D-xylulose-5-phosphate (DXP) to 2-C-methyl-D-erythritol 4-phosphate (MEP).</text>
</comment>
<keyword evidence="4 9" id="KW-0521">NADP</keyword>
<dbReference type="InterPro" id="IPR013512">
    <property type="entry name" value="DXP_reductoisomerase_N"/>
</dbReference>
<evidence type="ECO:0000256" key="6">
    <source>
        <dbReference type="ARBA" id="ARBA00023211"/>
    </source>
</evidence>
<dbReference type="PIRSF" id="PIRSF006205">
    <property type="entry name" value="Dxp_reductismrs"/>
    <property type="match status" value="1"/>
</dbReference>
<feature type="binding site" evidence="9">
    <location>
        <position position="112"/>
    </location>
    <ligand>
        <name>1-deoxy-D-xylulose 5-phosphate</name>
        <dbReference type="ChEBI" id="CHEBI:57792"/>
    </ligand>
</feature>
<feature type="binding site" evidence="9">
    <location>
        <position position="219"/>
    </location>
    <ligand>
        <name>Mn(2+)</name>
        <dbReference type="ChEBI" id="CHEBI:29035"/>
    </ligand>
</feature>
<comment type="cofactor">
    <cofactor evidence="9">
        <name>Mg(2+)</name>
        <dbReference type="ChEBI" id="CHEBI:18420"/>
    </cofactor>
    <cofactor evidence="9">
        <name>Mn(2+)</name>
        <dbReference type="ChEBI" id="CHEBI:29035"/>
    </cofactor>
</comment>
<comment type="pathway">
    <text evidence="1 9">Isoprenoid biosynthesis; isopentenyl diphosphate biosynthesis via DXP pathway; isopentenyl diphosphate from 1-deoxy-D-xylulose 5-phosphate: step 1/6.</text>
</comment>
<dbReference type="UniPathway" id="UPA00056">
    <property type="reaction ID" value="UER00092"/>
</dbReference>
<feature type="binding site" evidence="9">
    <location>
        <position position="215"/>
    </location>
    <ligand>
        <name>1-deoxy-D-xylulose 5-phosphate</name>
        <dbReference type="ChEBI" id="CHEBI:57792"/>
    </ligand>
</feature>
<comment type="catalytic activity">
    <reaction evidence="8">
        <text>2-C-methyl-D-erythritol 4-phosphate + NADP(+) = 1-deoxy-D-xylulose 5-phosphate + NADPH + H(+)</text>
        <dbReference type="Rhea" id="RHEA:13717"/>
        <dbReference type="ChEBI" id="CHEBI:15378"/>
        <dbReference type="ChEBI" id="CHEBI:57783"/>
        <dbReference type="ChEBI" id="CHEBI:57792"/>
        <dbReference type="ChEBI" id="CHEBI:58262"/>
        <dbReference type="ChEBI" id="CHEBI:58349"/>
        <dbReference type="EC" id="1.1.1.267"/>
    </reaction>
    <physiologicalReaction direction="right-to-left" evidence="8">
        <dbReference type="Rhea" id="RHEA:13719"/>
    </physiologicalReaction>
</comment>
<dbReference type="FunFam" id="3.40.50.720:FF:000045">
    <property type="entry name" value="1-deoxy-D-xylulose 5-phosphate reductoisomerase"/>
    <property type="match status" value="1"/>
</dbReference>
<dbReference type="Pfam" id="PF02670">
    <property type="entry name" value="DXP_reductoisom"/>
    <property type="match status" value="1"/>
</dbReference>
<keyword evidence="3 9" id="KW-0479">Metal-binding</keyword>
<keyword evidence="13" id="KW-0413">Isomerase</keyword>